<evidence type="ECO:0000313" key="3">
    <source>
        <dbReference type="EMBL" id="OMJ29558.1"/>
    </source>
</evidence>
<dbReference type="Proteomes" id="UP000187429">
    <property type="component" value="Unassembled WGS sequence"/>
</dbReference>
<feature type="signal peptide" evidence="2">
    <location>
        <begin position="1"/>
        <end position="17"/>
    </location>
</feature>
<sequence length="381" mass="42599">MMYLSKFALLAISLAEAKKLNDFGKSFPGLERYSDGQDLSNSINQIDHLLNEPDKHIEYSTDKNQDFIHNETDNDILGLIDDKNLNESENFDTNEDVSAVNDSEKNYVNQNISGAEGGESGSSSVEELLKSMQTQRSCSSNNQKNNELQPEESCGNNECNKKVVIIKKFVPVPMMGGYNIHYGNQRNHPNFGFGLDQQRNGHGFIDYTNSGKHNHGYIKPNYGKNCDKDYHRVNVDCRKDKYKGRCQHFEIPNIKPKYMACDAGIVRKIENMLRRIPSGGDYNSPGSPRCYPSGNFAALRFKDIEGPLKQLSNAGKTGNTGSMAIAIRSGMGGLQKGPNRVAEFFSVFNDGMRKYAAHMKKQMVKGSREIGDIHTKNGNIL</sequence>
<feature type="chain" id="PRO_5012819731" evidence="2">
    <location>
        <begin position="18"/>
        <end position="381"/>
    </location>
</feature>
<reference evidence="4" key="1">
    <citation type="submission" date="2017-01" db="EMBL/GenBank/DDBJ databases">
        <authorList>
            <person name="Wang Y."/>
            <person name="White M."/>
            <person name="Kvist S."/>
            <person name="Moncalvo J.-M."/>
        </authorList>
    </citation>
    <scope>NUCLEOTIDE SEQUENCE [LARGE SCALE GENOMIC DNA]</scope>
    <source>
        <strain evidence="4">ID-206-W2</strain>
    </source>
</reference>
<keyword evidence="2" id="KW-0732">Signal</keyword>
<dbReference type="EMBL" id="LSSM01000249">
    <property type="protein sequence ID" value="OMJ29558.1"/>
    <property type="molecule type" value="Genomic_DNA"/>
</dbReference>
<evidence type="ECO:0000256" key="2">
    <source>
        <dbReference type="SAM" id="SignalP"/>
    </source>
</evidence>
<name>A0A1R1YRN6_9FUNG</name>
<accession>A0A1R1YRN6</accession>
<feature type="region of interest" description="Disordered" evidence="1">
    <location>
        <begin position="110"/>
        <end position="155"/>
    </location>
</feature>
<proteinExistence type="predicted"/>
<evidence type="ECO:0000256" key="1">
    <source>
        <dbReference type="SAM" id="MobiDB-lite"/>
    </source>
</evidence>
<evidence type="ECO:0000313" key="4">
    <source>
        <dbReference type="Proteomes" id="UP000187429"/>
    </source>
</evidence>
<feature type="compositionally biased region" description="Polar residues" evidence="1">
    <location>
        <begin position="131"/>
        <end position="155"/>
    </location>
</feature>
<comment type="caution">
    <text evidence="3">The sequence shown here is derived from an EMBL/GenBank/DDBJ whole genome shotgun (WGS) entry which is preliminary data.</text>
</comment>
<protein>
    <submittedName>
        <fullName evidence="3">Uncharacterized protein</fullName>
    </submittedName>
</protein>
<organism evidence="3 4">
    <name type="scientific">Smittium culicis</name>
    <dbReference type="NCBI Taxonomy" id="133412"/>
    <lineage>
        <taxon>Eukaryota</taxon>
        <taxon>Fungi</taxon>
        <taxon>Fungi incertae sedis</taxon>
        <taxon>Zoopagomycota</taxon>
        <taxon>Kickxellomycotina</taxon>
        <taxon>Harpellomycetes</taxon>
        <taxon>Harpellales</taxon>
        <taxon>Legeriomycetaceae</taxon>
        <taxon>Smittium</taxon>
    </lineage>
</organism>
<keyword evidence="4" id="KW-1185">Reference proteome</keyword>
<dbReference type="AlphaFoldDB" id="A0A1R1YRN6"/>
<gene>
    <name evidence="3" type="ORF">AYI69_g934</name>
</gene>